<evidence type="ECO:0000313" key="1">
    <source>
        <dbReference type="EMBL" id="MYV17662.1"/>
    </source>
</evidence>
<dbReference type="Gene3D" id="3.30.2310.20">
    <property type="entry name" value="RelE-like"/>
    <property type="match status" value="1"/>
</dbReference>
<dbReference type="Pfam" id="PF05015">
    <property type="entry name" value="HigB-like_toxin"/>
    <property type="match status" value="1"/>
</dbReference>
<dbReference type="InterPro" id="IPR007711">
    <property type="entry name" value="HigB-1"/>
</dbReference>
<dbReference type="InterPro" id="IPR035093">
    <property type="entry name" value="RelE/ParE_toxin_dom_sf"/>
</dbReference>
<dbReference type="PANTHER" id="PTHR40266">
    <property type="entry name" value="TOXIN HIGB-1"/>
    <property type="match status" value="1"/>
</dbReference>
<dbReference type="RefSeq" id="WP_161004030.1">
    <property type="nucleotide sequence ID" value="NZ_WEZQ01000017.1"/>
</dbReference>
<organism evidence="1 2">
    <name type="scientific">Furfurilactobacillus milii</name>
    <dbReference type="NCBI Taxonomy" id="2888272"/>
    <lineage>
        <taxon>Bacteria</taxon>
        <taxon>Bacillati</taxon>
        <taxon>Bacillota</taxon>
        <taxon>Bacilli</taxon>
        <taxon>Lactobacillales</taxon>
        <taxon>Lactobacillaceae</taxon>
        <taxon>Furfurilactobacillus</taxon>
    </lineage>
</organism>
<name>A0A6N9I3F6_9LACO</name>
<reference evidence="1 2" key="1">
    <citation type="journal article" date="2019" name="Appl. Environ. Microbiol.">
        <title>Genetic determinants of hydroxycinnamic acid metabolism in heterofermentative lactobacilli.</title>
        <authorList>
            <person name="Gaur G."/>
            <person name="Oh J.H."/>
            <person name="Filannino P."/>
            <person name="Gobbetti M."/>
            <person name="van Pijkeren J.P."/>
            <person name="Ganzle M.G."/>
        </authorList>
    </citation>
    <scope>NUCLEOTIDE SEQUENCE [LARGE SCALE GENOMIC DNA]</scope>
    <source>
        <strain evidence="1 2">C5</strain>
    </source>
</reference>
<comment type="caution">
    <text evidence="1">The sequence shown here is derived from an EMBL/GenBank/DDBJ whole genome shotgun (WGS) entry which is preliminary data.</text>
</comment>
<dbReference type="EMBL" id="WEZQ01000017">
    <property type="protein sequence ID" value="MYV17662.1"/>
    <property type="molecule type" value="Genomic_DNA"/>
</dbReference>
<proteinExistence type="predicted"/>
<dbReference type="SUPFAM" id="SSF143011">
    <property type="entry name" value="RelE-like"/>
    <property type="match status" value="1"/>
</dbReference>
<accession>A0A6N9I3F6</accession>
<dbReference type="Proteomes" id="UP000449209">
    <property type="component" value="Unassembled WGS sequence"/>
</dbReference>
<gene>
    <name evidence="1" type="ORF">GB993_09125</name>
</gene>
<evidence type="ECO:0000313" key="2">
    <source>
        <dbReference type="Proteomes" id="UP000449209"/>
    </source>
</evidence>
<dbReference type="OrthoDB" id="9801102at2"/>
<dbReference type="PANTHER" id="PTHR40266:SF2">
    <property type="entry name" value="TOXIN HIGB-1"/>
    <property type="match status" value="1"/>
</dbReference>
<protein>
    <submittedName>
        <fullName evidence="1">Type II toxin-antitoxin system RelE/ParE family toxin</fullName>
    </submittedName>
</protein>
<sequence length="95" mass="11183">MIRSFANKESQKVFNQEFSKKLPQSIQKIALRKLVMLDNATTINDLRIPPANHLEELVGNREGQYSIKINKQYRICFSVENQNDFNDVEIVDYHR</sequence>
<dbReference type="AlphaFoldDB" id="A0A6N9I3F6"/>